<evidence type="ECO:0000313" key="3">
    <source>
        <dbReference type="EMBL" id="EPE25065.1"/>
    </source>
</evidence>
<dbReference type="RefSeq" id="XP_008087980.1">
    <property type="nucleotide sequence ID" value="XM_008089789.1"/>
</dbReference>
<accession>S3CGP1</accession>
<feature type="compositionally biased region" description="Polar residues" evidence="2">
    <location>
        <begin position="590"/>
        <end position="608"/>
    </location>
</feature>
<feature type="region of interest" description="Disordered" evidence="2">
    <location>
        <begin position="516"/>
        <end position="613"/>
    </location>
</feature>
<keyword evidence="1" id="KW-0175">Coiled coil</keyword>
<proteinExistence type="predicted"/>
<gene>
    <name evidence="3" type="ORF">GLAREA_11646</name>
</gene>
<dbReference type="AlphaFoldDB" id="S3CGP1"/>
<feature type="compositionally biased region" description="Polar residues" evidence="2">
    <location>
        <begin position="141"/>
        <end position="151"/>
    </location>
</feature>
<organism evidence="3 4">
    <name type="scientific">Glarea lozoyensis (strain ATCC 20868 / MF5171)</name>
    <dbReference type="NCBI Taxonomy" id="1116229"/>
    <lineage>
        <taxon>Eukaryota</taxon>
        <taxon>Fungi</taxon>
        <taxon>Dikarya</taxon>
        <taxon>Ascomycota</taxon>
        <taxon>Pezizomycotina</taxon>
        <taxon>Leotiomycetes</taxon>
        <taxon>Helotiales</taxon>
        <taxon>Helotiaceae</taxon>
        <taxon>Glarea</taxon>
    </lineage>
</organism>
<protein>
    <submittedName>
        <fullName evidence="3">Uncharacterized protein</fullName>
    </submittedName>
</protein>
<feature type="compositionally biased region" description="Polar residues" evidence="2">
    <location>
        <begin position="517"/>
        <end position="526"/>
    </location>
</feature>
<dbReference type="OrthoDB" id="3515818at2759"/>
<evidence type="ECO:0000313" key="4">
    <source>
        <dbReference type="Proteomes" id="UP000016922"/>
    </source>
</evidence>
<dbReference type="HOGENOM" id="CLU_349507_0_0_1"/>
<evidence type="ECO:0000256" key="1">
    <source>
        <dbReference type="SAM" id="Coils"/>
    </source>
</evidence>
<dbReference type="EMBL" id="KE145372">
    <property type="protein sequence ID" value="EPE25065.1"/>
    <property type="molecule type" value="Genomic_DNA"/>
</dbReference>
<feature type="coiled-coil region" evidence="1">
    <location>
        <begin position="305"/>
        <end position="367"/>
    </location>
</feature>
<feature type="region of interest" description="Disordered" evidence="2">
    <location>
        <begin position="141"/>
        <end position="207"/>
    </location>
</feature>
<dbReference type="KEGG" id="glz:GLAREA_11646"/>
<dbReference type="Proteomes" id="UP000016922">
    <property type="component" value="Unassembled WGS sequence"/>
</dbReference>
<reference evidence="3 4" key="1">
    <citation type="journal article" date="2013" name="BMC Genomics">
        <title>Genomics-driven discovery of the pneumocandin biosynthetic gene cluster in the fungus Glarea lozoyensis.</title>
        <authorList>
            <person name="Chen L."/>
            <person name="Yue Q."/>
            <person name="Zhang X."/>
            <person name="Xiang M."/>
            <person name="Wang C."/>
            <person name="Li S."/>
            <person name="Che Y."/>
            <person name="Ortiz-Lopez F.J."/>
            <person name="Bills G.F."/>
            <person name="Liu X."/>
            <person name="An Z."/>
        </authorList>
    </citation>
    <scope>NUCLEOTIDE SEQUENCE [LARGE SCALE GENOMIC DNA]</scope>
    <source>
        <strain evidence="4">ATCC 20868 / MF5171</strain>
    </source>
</reference>
<sequence>MVEEPPPEDETIKFPKPERISNVVAPRLSTNEVRSKRRKKVRGVNCSLNEGISELPGVTLAPSPPTMSNHLRDIHLKPFPTLSSKSSYESFTTARTSSSPDVVNSLSSKTKRAHILMTPGPAKHNANGGILPDISLSESYADNDLTPTATRNEVPPFSQGSSSSTSTNPLGGYSQIDESEFKESPSGPFSSLSESSPSFSSTRRSINMPYTPARSQYHLYHSPGVPTPTSPVVPLDTSLPNVVDPMSLQYAVHQDPQGVFQAMRNIISARDKAIEERDDAVSRMTSCIEERDFSFYRSRREEADHQKTKDALQSMRTQLRNARIELGDKKHEKRKDQDLIQRLYKELKELKAELTFARQNCDGSRSDHQNALEVFESLQHINDSKIAVMWKYVDRLQSYIAHLRGGGSPDSNFEKIMNWQILQSQQCHNNHASSAENIATHEVNNFTITRPEILDPQHFPELVVRRKKKSAISECDGLSDVSTIVPLDDAELCPNTHSQNPATPIYEEAQCRGVHTNPCSPTSQKAQKGLMKPPPVSTYAQAISKNAGNEDLGKGKRKPKTKSKEAAVQGTENKAPFNPSAQTFIPVGSPTKSTCSTNSNTIASSTPSDKAIDPVLPLAPPNTPTITHNPPEPDIIYALPHRPTGVLLLPPNPYLTTTLPPYLHTTALTNHALELPLPLIHLSLSTLPTPYQTLCPFALTSQSCPLTTCTLNKPCYPYNDETLPLDACSGDCGRIHIYKTCLMEIDGRPNECAAFKHCAGGKHRSHLSKRVHFGTCEGEEWKARRLLADLREVHRLGRWGGVAVGG</sequence>
<evidence type="ECO:0000256" key="2">
    <source>
        <dbReference type="SAM" id="MobiDB-lite"/>
    </source>
</evidence>
<name>S3CGP1_GLAL2</name>
<dbReference type="GeneID" id="19470687"/>
<keyword evidence="4" id="KW-1185">Reference proteome</keyword>
<feature type="compositionally biased region" description="Low complexity" evidence="2">
    <location>
        <begin position="184"/>
        <end position="201"/>
    </location>
</feature>
<feature type="compositionally biased region" description="Polar residues" evidence="2">
    <location>
        <begin position="538"/>
        <end position="547"/>
    </location>
</feature>